<keyword evidence="2" id="KW-1185">Reference proteome</keyword>
<organism evidence="1 2">
    <name type="scientific">Tepidibacter hydrothermalis</name>
    <dbReference type="NCBI Taxonomy" id="3036126"/>
    <lineage>
        <taxon>Bacteria</taxon>
        <taxon>Bacillati</taxon>
        <taxon>Bacillota</taxon>
        <taxon>Clostridia</taxon>
        <taxon>Peptostreptococcales</taxon>
        <taxon>Peptostreptococcaceae</taxon>
        <taxon>Tepidibacter</taxon>
    </lineage>
</organism>
<accession>A0ABY8EBW4</accession>
<evidence type="ECO:0000313" key="2">
    <source>
        <dbReference type="Proteomes" id="UP001222800"/>
    </source>
</evidence>
<evidence type="ECO:0008006" key="3">
    <source>
        <dbReference type="Google" id="ProtNLM"/>
    </source>
</evidence>
<gene>
    <name evidence="1" type="ORF">P4S50_11770</name>
</gene>
<dbReference type="Proteomes" id="UP001222800">
    <property type="component" value="Chromosome"/>
</dbReference>
<dbReference type="EMBL" id="CP120733">
    <property type="protein sequence ID" value="WFD09064.1"/>
    <property type="molecule type" value="Genomic_DNA"/>
</dbReference>
<sequence length="460" mass="49361">MADNPKLCQGASYKNLNCCDKNIGISVVQPECHCLPDGRVVTNPSYVSSLNKSFWTYKLITDCNDTTLPATSFVIPICEIVHLETLTVSEKIDGCGEWTSIPYTLTKTDPIFGNAPEGFQFVKIEINDRYTKGVSVAYRLELKGNYPIATQPISVNTNSTATVFDCNGGFLVPECNPQGKLSINKNVTTIIKDNQAKLEYRLEIDNIGNAALESVELLDILFLPTQLTPGTITTVPDTLKVVINPNGEIRTGGNLGKLDPGGEVIVTYSIPIAGISSPGQYVINNLASVTSEGTEASDTATATIDVVELESNKCCNVLDNGLAEFKISITNVGDSPHTKVSILDDMVIPTGVTVRFSDFDGCTAVFARTGEPVPVNTDVKGNADIKITCDNIEIPKGASAQKIMKFKLVTSSVSGSTVIKNELEQVNPTDPNTQIFLGTGVLPIEAGIRVLLSLECQKPC</sequence>
<evidence type="ECO:0000313" key="1">
    <source>
        <dbReference type="EMBL" id="WFD09064.1"/>
    </source>
</evidence>
<name>A0ABY8EBW4_9FIRM</name>
<dbReference type="RefSeq" id="WP_277730985.1">
    <property type="nucleotide sequence ID" value="NZ_CP120733.1"/>
</dbReference>
<proteinExistence type="predicted"/>
<reference evidence="1 2" key="1">
    <citation type="submission" date="2023-03" db="EMBL/GenBank/DDBJ databases">
        <title>Complete genome sequence of Tepidibacter sp. SWIR-1, isolated from a deep-sea hydrothermal vent.</title>
        <authorList>
            <person name="Li X."/>
        </authorList>
    </citation>
    <scope>NUCLEOTIDE SEQUENCE [LARGE SCALE GENOMIC DNA]</scope>
    <source>
        <strain evidence="1 2">SWIR-1</strain>
    </source>
</reference>
<protein>
    <recommendedName>
        <fullName evidence="3">DUF11 domain-containing protein</fullName>
    </recommendedName>
</protein>